<keyword evidence="4" id="KW-1185">Reference proteome</keyword>
<keyword evidence="1" id="KW-0677">Repeat</keyword>
<evidence type="ECO:0000313" key="4">
    <source>
        <dbReference type="Proteomes" id="UP000799777"/>
    </source>
</evidence>
<dbReference type="Pfam" id="PF24883">
    <property type="entry name" value="NPHP3_N"/>
    <property type="match status" value="1"/>
</dbReference>
<reference evidence="3" key="1">
    <citation type="journal article" date="2020" name="Stud. Mycol.">
        <title>101 Dothideomycetes genomes: a test case for predicting lifestyles and emergence of pathogens.</title>
        <authorList>
            <person name="Haridas S."/>
            <person name="Albert R."/>
            <person name="Binder M."/>
            <person name="Bloem J."/>
            <person name="Labutti K."/>
            <person name="Salamov A."/>
            <person name="Andreopoulos B."/>
            <person name="Baker S."/>
            <person name="Barry K."/>
            <person name="Bills G."/>
            <person name="Bluhm B."/>
            <person name="Cannon C."/>
            <person name="Castanera R."/>
            <person name="Culley D."/>
            <person name="Daum C."/>
            <person name="Ezra D."/>
            <person name="Gonzalez J."/>
            <person name="Henrissat B."/>
            <person name="Kuo A."/>
            <person name="Liang C."/>
            <person name="Lipzen A."/>
            <person name="Lutzoni F."/>
            <person name="Magnuson J."/>
            <person name="Mondo S."/>
            <person name="Nolan M."/>
            <person name="Ohm R."/>
            <person name="Pangilinan J."/>
            <person name="Park H.-J."/>
            <person name="Ramirez L."/>
            <person name="Alfaro M."/>
            <person name="Sun H."/>
            <person name="Tritt A."/>
            <person name="Yoshinaga Y."/>
            <person name="Zwiers L.-H."/>
            <person name="Turgeon B."/>
            <person name="Goodwin S."/>
            <person name="Spatafora J."/>
            <person name="Crous P."/>
            <person name="Grigoriev I."/>
        </authorList>
    </citation>
    <scope>NUCLEOTIDE SEQUENCE</scope>
    <source>
        <strain evidence="3">CBS 110217</strain>
    </source>
</reference>
<comment type="caution">
    <text evidence="3">The sequence shown here is derived from an EMBL/GenBank/DDBJ whole genome shotgun (WGS) entry which is preliminary data.</text>
</comment>
<accession>A0A9P4LLT8</accession>
<dbReference type="PANTHER" id="PTHR10039">
    <property type="entry name" value="AMELOGENIN"/>
    <property type="match status" value="1"/>
</dbReference>
<protein>
    <recommendedName>
        <fullName evidence="2">Nephrocystin 3-like N-terminal domain-containing protein</fullName>
    </recommendedName>
</protein>
<dbReference type="PANTHER" id="PTHR10039:SF5">
    <property type="entry name" value="NACHT DOMAIN-CONTAINING PROTEIN"/>
    <property type="match status" value="1"/>
</dbReference>
<dbReference type="InterPro" id="IPR056884">
    <property type="entry name" value="NPHP3-like_N"/>
</dbReference>
<evidence type="ECO:0000256" key="1">
    <source>
        <dbReference type="ARBA" id="ARBA00022737"/>
    </source>
</evidence>
<proteinExistence type="predicted"/>
<gene>
    <name evidence="3" type="ORF">EK21DRAFT_113954</name>
</gene>
<evidence type="ECO:0000313" key="3">
    <source>
        <dbReference type="EMBL" id="KAF2028319.1"/>
    </source>
</evidence>
<dbReference type="Proteomes" id="UP000799777">
    <property type="component" value="Unassembled WGS sequence"/>
</dbReference>
<feature type="domain" description="Nephrocystin 3-like N-terminal" evidence="2">
    <location>
        <begin position="49"/>
        <end position="210"/>
    </location>
</feature>
<sequence length="378" mass="43710">MNQIFSNLLKNIGNLRSFMPSSRVTKVIAKAHEEAFEWIFRPPRDDKWSDFSHWLEDEAEGLYWVTAKPVAGKSTLLKFIYNDKRTSQHLQQWSGDKKLVTCAIYFWSSGTPIQMSEEGMRRTLLRSALLQAPELWNILFPSKMEEILLFADPWAYPVTSIEIDKAFQHLIERAGTQCRLFMFIDGLDEFGGNHSYLFEFIQMLKNAFQTRPRLRLETLPYDDIKNYVAARFASSPGYRERQLETPEEVRRLIEIIAQKACGVFLWVQLVTDSLLKGLAAGERLEELQRRLCTVPVDLEDLFWKILTQVETSHRTNMAQIFQIMRESVEPLTVLDLLYADDPDLNIVVDNSYGCVDPQKLKDVLLGCDADSKHAAKVF</sequence>
<dbReference type="AlphaFoldDB" id="A0A9P4LLT8"/>
<name>A0A9P4LLT8_9PLEO</name>
<dbReference type="EMBL" id="ML978214">
    <property type="protein sequence ID" value="KAF2028319.1"/>
    <property type="molecule type" value="Genomic_DNA"/>
</dbReference>
<evidence type="ECO:0000259" key="2">
    <source>
        <dbReference type="Pfam" id="PF24883"/>
    </source>
</evidence>
<organism evidence="3 4">
    <name type="scientific">Setomelanomma holmii</name>
    <dbReference type="NCBI Taxonomy" id="210430"/>
    <lineage>
        <taxon>Eukaryota</taxon>
        <taxon>Fungi</taxon>
        <taxon>Dikarya</taxon>
        <taxon>Ascomycota</taxon>
        <taxon>Pezizomycotina</taxon>
        <taxon>Dothideomycetes</taxon>
        <taxon>Pleosporomycetidae</taxon>
        <taxon>Pleosporales</taxon>
        <taxon>Pleosporineae</taxon>
        <taxon>Phaeosphaeriaceae</taxon>
        <taxon>Setomelanomma</taxon>
    </lineage>
</organism>
<dbReference type="OrthoDB" id="443402at2759"/>